<dbReference type="Gene3D" id="3.30.390.10">
    <property type="entry name" value="Enolase-like, N-terminal domain"/>
    <property type="match status" value="1"/>
</dbReference>
<dbReference type="InterPro" id="IPR029065">
    <property type="entry name" value="Enolase_C-like"/>
</dbReference>
<reference evidence="5" key="1">
    <citation type="submission" date="2014-05" db="EMBL/GenBank/DDBJ databases">
        <authorList>
            <person name="Urmite Genomes"/>
        </authorList>
    </citation>
    <scope>NUCLEOTIDE SEQUENCE</scope>
    <source>
        <strain evidence="5">DSM 44074</strain>
    </source>
</reference>
<comment type="catalytic activity">
    <reaction evidence="1">
        <text>D-glucarate = 5-dehydro-4-deoxy-D-glucarate + H2O</text>
        <dbReference type="Rhea" id="RHEA:14573"/>
        <dbReference type="ChEBI" id="CHEBI:15377"/>
        <dbReference type="ChEBI" id="CHEBI:30612"/>
        <dbReference type="ChEBI" id="CHEBI:42819"/>
        <dbReference type="EC" id="4.2.1.40"/>
    </reaction>
</comment>
<evidence type="ECO:0000313" key="5">
    <source>
        <dbReference type="EMBL" id="CDQ47222.1"/>
    </source>
</evidence>
<dbReference type="SUPFAM" id="SSF51604">
    <property type="entry name" value="Enolase C-terminal domain-like"/>
    <property type="match status" value="1"/>
</dbReference>
<evidence type="ECO:0000313" key="6">
    <source>
        <dbReference type="Proteomes" id="UP000028864"/>
    </source>
</evidence>
<evidence type="ECO:0000259" key="4">
    <source>
        <dbReference type="SMART" id="SM00922"/>
    </source>
</evidence>
<dbReference type="SUPFAM" id="SSF54826">
    <property type="entry name" value="Enolase N-terminal domain-like"/>
    <property type="match status" value="1"/>
</dbReference>
<dbReference type="InterPro" id="IPR036849">
    <property type="entry name" value="Enolase-like_C_sf"/>
</dbReference>
<dbReference type="SFLD" id="SFLDG00055">
    <property type="entry name" value="glucarate_dehydratase"/>
    <property type="match status" value="1"/>
</dbReference>
<dbReference type="EC" id="4.2.1.40" evidence="3"/>
<dbReference type="InterPro" id="IPR013342">
    <property type="entry name" value="Mandelate_racemase_C"/>
</dbReference>
<dbReference type="Proteomes" id="UP000028864">
    <property type="component" value="Unassembled WGS sequence"/>
</dbReference>
<dbReference type="SFLD" id="SFLDS00001">
    <property type="entry name" value="Enolase"/>
    <property type="match status" value="1"/>
</dbReference>
<gene>
    <name evidence="5" type="ORF">BN1047_05140</name>
</gene>
<dbReference type="InterPro" id="IPR029017">
    <property type="entry name" value="Enolase-like_N"/>
</dbReference>
<proteinExistence type="predicted"/>
<name>A0AAV2WUG8_MYCNE</name>
<evidence type="ECO:0000256" key="1">
    <source>
        <dbReference type="ARBA" id="ARBA00001426"/>
    </source>
</evidence>
<organism evidence="5 6">
    <name type="scientific">Mycolicibacterium neoaurum</name>
    <name type="common">Mycobacterium neoaurum</name>
    <dbReference type="NCBI Taxonomy" id="1795"/>
    <lineage>
        <taxon>Bacteria</taxon>
        <taxon>Bacillati</taxon>
        <taxon>Actinomycetota</taxon>
        <taxon>Actinomycetes</taxon>
        <taxon>Mycobacteriales</taxon>
        <taxon>Mycobacteriaceae</taxon>
        <taxon>Mycolicibacterium</taxon>
    </lineage>
</organism>
<dbReference type="Pfam" id="PF13378">
    <property type="entry name" value="MR_MLE_C"/>
    <property type="match status" value="1"/>
</dbReference>
<dbReference type="EMBL" id="LK021343">
    <property type="protein sequence ID" value="CDQ47222.1"/>
    <property type="molecule type" value="Genomic_DNA"/>
</dbReference>
<dbReference type="PANTHER" id="PTHR48080">
    <property type="entry name" value="D-GALACTONATE DEHYDRATASE-RELATED"/>
    <property type="match status" value="1"/>
</dbReference>
<dbReference type="AlphaFoldDB" id="A0AAV2WUG8"/>
<evidence type="ECO:0000256" key="3">
    <source>
        <dbReference type="ARBA" id="ARBA00011973"/>
    </source>
</evidence>
<reference evidence="5" key="2">
    <citation type="submission" date="2015-09" db="EMBL/GenBank/DDBJ databases">
        <title>Draft genome sequence of Mycobacterium neoaurum DSM 44074.</title>
        <authorList>
            <person name="Croce O."/>
            <person name="Robert C."/>
            <person name="Raoult D."/>
            <person name="Drancourt M."/>
        </authorList>
    </citation>
    <scope>NUCLEOTIDE SEQUENCE</scope>
    <source>
        <strain evidence="5">DSM 44074</strain>
    </source>
</reference>
<dbReference type="PANTHER" id="PTHR48080:SF4">
    <property type="entry name" value="GLUCARATE DEHYDRATASE"/>
    <property type="match status" value="1"/>
</dbReference>
<protein>
    <recommendedName>
        <fullName evidence="3">glucarate dehydratase</fullName>
        <ecNumber evidence="3">4.2.1.40</ecNumber>
    </recommendedName>
</protein>
<dbReference type="SMART" id="SM00922">
    <property type="entry name" value="MR_MLE"/>
    <property type="match status" value="1"/>
</dbReference>
<dbReference type="GO" id="GO:0008872">
    <property type="term" value="F:glucarate dehydratase activity"/>
    <property type="evidence" value="ECO:0007669"/>
    <property type="project" value="UniProtKB-EC"/>
</dbReference>
<comment type="pathway">
    <text evidence="2">Carbohydrate acid metabolism; D-glucarate degradation; 2,5-dioxopentanoate from D-glucarate: step 1/2.</text>
</comment>
<dbReference type="InterPro" id="IPR034593">
    <property type="entry name" value="DgoD-like"/>
</dbReference>
<accession>A0AAV2WUG8</accession>
<feature type="domain" description="Mandelate racemase/muconate lactonizing enzyme C-terminal" evidence="4">
    <location>
        <begin position="70"/>
        <end position="164"/>
    </location>
</feature>
<sequence length="321" mass="34214">MITTASAVDQVLSPFEVACLDVQGRALGRPVSDLLGGKARDAVPFSAYLFYKWAGHPGAEPDRFGEALDPDGLVAQARRIVDEYGFTAIKVKGGVFAPEEEMAGIEALARAFPGVPLRLDPNAAWTPQTSIKVATGLAGILEYLEDPTPGLDGMAEVAAQSPMPLATNMCVVAFDQLKPAVLKNSVKVVLSDHHYWGGLQRSRLLAGICETFGLGLSMHSNSHLGISLAAMVHLAGATPNLTYACDTHWPWKTEDVVKDGALAFVDGSVPVPTGPGLGVEIDEDSLTALHEQYVTCGIRDRDDTGYMQTVDPNFALASPRW</sequence>
<dbReference type="Gene3D" id="3.20.20.120">
    <property type="entry name" value="Enolase-like C-terminal domain"/>
    <property type="match status" value="1"/>
</dbReference>
<evidence type="ECO:0000256" key="2">
    <source>
        <dbReference type="ARBA" id="ARBA00005183"/>
    </source>
</evidence>